<dbReference type="EMBL" id="KK914211">
    <property type="protein sequence ID" value="KDP46649.1"/>
    <property type="molecule type" value="Genomic_DNA"/>
</dbReference>
<gene>
    <name evidence="1" type="ORF">JCGZ_10958</name>
</gene>
<dbReference type="AlphaFoldDB" id="A0A067LQ26"/>
<evidence type="ECO:0000313" key="2">
    <source>
        <dbReference type="Proteomes" id="UP000027138"/>
    </source>
</evidence>
<proteinExistence type="predicted"/>
<keyword evidence="2" id="KW-1185">Reference proteome</keyword>
<name>A0A067LQ26_JATCU</name>
<sequence length="77" mass="8392">MWWSTRLALRITFPASSHADGTSAARIELVCADSTALQIFRRISPIPSTSGAGDGLDRLLSSTRTSSLHRFVISPEF</sequence>
<reference evidence="1 2" key="1">
    <citation type="journal article" date="2014" name="PLoS ONE">
        <title>Global Analysis of Gene Expression Profiles in Physic Nut (Jatropha curcas L.) Seedlings Exposed to Salt Stress.</title>
        <authorList>
            <person name="Zhang L."/>
            <person name="Zhang C."/>
            <person name="Wu P."/>
            <person name="Chen Y."/>
            <person name="Li M."/>
            <person name="Jiang H."/>
            <person name="Wu G."/>
        </authorList>
    </citation>
    <scope>NUCLEOTIDE SEQUENCE [LARGE SCALE GENOMIC DNA]</scope>
    <source>
        <strain evidence="2">cv. GZQX0401</strain>
        <tissue evidence="1">Young leaves</tissue>
    </source>
</reference>
<accession>A0A067LQ26</accession>
<organism evidence="1 2">
    <name type="scientific">Jatropha curcas</name>
    <name type="common">Barbados nut</name>
    <dbReference type="NCBI Taxonomy" id="180498"/>
    <lineage>
        <taxon>Eukaryota</taxon>
        <taxon>Viridiplantae</taxon>
        <taxon>Streptophyta</taxon>
        <taxon>Embryophyta</taxon>
        <taxon>Tracheophyta</taxon>
        <taxon>Spermatophyta</taxon>
        <taxon>Magnoliopsida</taxon>
        <taxon>eudicotyledons</taxon>
        <taxon>Gunneridae</taxon>
        <taxon>Pentapetalae</taxon>
        <taxon>rosids</taxon>
        <taxon>fabids</taxon>
        <taxon>Malpighiales</taxon>
        <taxon>Euphorbiaceae</taxon>
        <taxon>Crotonoideae</taxon>
        <taxon>Jatropheae</taxon>
        <taxon>Jatropha</taxon>
    </lineage>
</organism>
<dbReference type="Proteomes" id="UP000027138">
    <property type="component" value="Unassembled WGS sequence"/>
</dbReference>
<protein>
    <submittedName>
        <fullName evidence="1">Uncharacterized protein</fullName>
    </submittedName>
</protein>
<evidence type="ECO:0000313" key="1">
    <source>
        <dbReference type="EMBL" id="KDP46649.1"/>
    </source>
</evidence>